<keyword evidence="1" id="KW-0472">Membrane</keyword>
<keyword evidence="1" id="KW-1133">Transmembrane helix</keyword>
<comment type="caution">
    <text evidence="2">The sequence shown here is derived from an EMBL/GenBank/DDBJ whole genome shotgun (WGS) entry which is preliminary data.</text>
</comment>
<evidence type="ECO:0000256" key="1">
    <source>
        <dbReference type="SAM" id="Phobius"/>
    </source>
</evidence>
<protein>
    <submittedName>
        <fullName evidence="2">Uncharacterized protein</fullName>
    </submittedName>
</protein>
<organism evidence="2 3">
    <name type="scientific">Blautia segnis</name>
    <dbReference type="NCBI Taxonomy" id="2763030"/>
    <lineage>
        <taxon>Bacteria</taxon>
        <taxon>Bacillati</taxon>
        <taxon>Bacillota</taxon>
        <taxon>Clostridia</taxon>
        <taxon>Lachnospirales</taxon>
        <taxon>Lachnospiraceae</taxon>
        <taxon>Blautia</taxon>
    </lineage>
</organism>
<evidence type="ECO:0000313" key="3">
    <source>
        <dbReference type="Proteomes" id="UP000652847"/>
    </source>
</evidence>
<dbReference type="RefSeq" id="WP_186900739.1">
    <property type="nucleotide sequence ID" value="NZ_JACOOT010000003.1"/>
</dbReference>
<accession>A0A8I0DQR1</accession>
<feature type="transmembrane region" description="Helical" evidence="1">
    <location>
        <begin position="159"/>
        <end position="177"/>
    </location>
</feature>
<keyword evidence="1" id="KW-0812">Transmembrane</keyword>
<dbReference type="AlphaFoldDB" id="A0A8I0DQR1"/>
<feature type="transmembrane region" description="Helical" evidence="1">
    <location>
        <begin position="35"/>
        <end position="56"/>
    </location>
</feature>
<proteinExistence type="predicted"/>
<feature type="transmembrane region" description="Helical" evidence="1">
    <location>
        <begin position="127"/>
        <end position="147"/>
    </location>
</feature>
<keyword evidence="3" id="KW-1185">Reference proteome</keyword>
<gene>
    <name evidence="2" type="ORF">H8S54_01540</name>
</gene>
<reference evidence="2 3" key="1">
    <citation type="submission" date="2020-08" db="EMBL/GenBank/DDBJ databases">
        <title>Genome public.</title>
        <authorList>
            <person name="Liu C."/>
            <person name="Sun Q."/>
        </authorList>
    </citation>
    <scope>NUCLEOTIDE SEQUENCE [LARGE SCALE GENOMIC DNA]</scope>
    <source>
        <strain evidence="2 3">BX17</strain>
    </source>
</reference>
<name>A0A8I0DQR1_9FIRM</name>
<dbReference type="EMBL" id="JACOOT010000003">
    <property type="protein sequence ID" value="MBC5649837.1"/>
    <property type="molecule type" value="Genomic_DNA"/>
</dbReference>
<evidence type="ECO:0000313" key="2">
    <source>
        <dbReference type="EMBL" id="MBC5649837.1"/>
    </source>
</evidence>
<feature type="transmembrane region" description="Helical" evidence="1">
    <location>
        <begin position="62"/>
        <end position="89"/>
    </location>
</feature>
<dbReference type="Proteomes" id="UP000652847">
    <property type="component" value="Unassembled WGS sequence"/>
</dbReference>
<sequence length="190" mass="21292">MKKYGNDYRQNGKQFEYTGKWHSTKAEAKELKQYAWSYTGLMIAAMIVYVAGLMINNAGSRVFWVLIPFVTMIFPISYGIMGGVSLLLFCRNQEGKGQTSQVVIPEEHVGHMTRAQYEKGIRRPVRCSIAIVGFAFFTCVADLILILLKPTDLVLTRELLFEVASAITLTLGSVTAVQSCQTKAKFTIFE</sequence>